<dbReference type="AlphaFoldDB" id="A0A9W8EG03"/>
<feature type="domain" description="Copper-fist" evidence="9">
    <location>
        <begin position="1"/>
        <end position="40"/>
    </location>
</feature>
<evidence type="ECO:0000256" key="1">
    <source>
        <dbReference type="ARBA" id="ARBA00004123"/>
    </source>
</evidence>
<evidence type="ECO:0000259" key="9">
    <source>
        <dbReference type="PROSITE" id="PS50073"/>
    </source>
</evidence>
<dbReference type="Gene3D" id="3.90.430.10">
    <property type="entry name" value="Copper fist DNA-binding domain"/>
    <property type="match status" value="1"/>
</dbReference>
<dbReference type="SUPFAM" id="SSF57879">
    <property type="entry name" value="Zinc domain conserved in yeast copper-regulated transcription factors"/>
    <property type="match status" value="1"/>
</dbReference>
<dbReference type="GO" id="GO:0000981">
    <property type="term" value="F:DNA-binding transcription factor activity, RNA polymerase II-specific"/>
    <property type="evidence" value="ECO:0007669"/>
    <property type="project" value="TreeGrafter"/>
</dbReference>
<dbReference type="GO" id="GO:0005507">
    <property type="term" value="F:copper ion binding"/>
    <property type="evidence" value="ECO:0007669"/>
    <property type="project" value="InterPro"/>
</dbReference>
<dbReference type="PANTHER" id="PTHR28088:SF5">
    <property type="entry name" value="TRANSCRIPTIONAL ACTIVATOR HAA1-RELATED"/>
    <property type="match status" value="1"/>
</dbReference>
<dbReference type="SMART" id="SM00412">
    <property type="entry name" value="Cu_FIST"/>
    <property type="match status" value="1"/>
</dbReference>
<comment type="caution">
    <text evidence="10">The sequence shown here is derived from an EMBL/GenBank/DDBJ whole genome shotgun (WGS) entry which is preliminary data.</text>
</comment>
<dbReference type="EMBL" id="JANBQF010000144">
    <property type="protein sequence ID" value="KAJ2004622.1"/>
    <property type="molecule type" value="Genomic_DNA"/>
</dbReference>
<evidence type="ECO:0000256" key="7">
    <source>
        <dbReference type="ARBA" id="ARBA00023242"/>
    </source>
</evidence>
<keyword evidence="6" id="KW-0804">Transcription</keyword>
<comment type="subcellular location">
    <subcellularLocation>
        <location evidence="1">Nucleus</location>
    </subcellularLocation>
</comment>
<keyword evidence="7" id="KW-0539">Nucleus</keyword>
<dbReference type="PRINTS" id="PR00617">
    <property type="entry name" value="COPPERFIST"/>
</dbReference>
<evidence type="ECO:0000256" key="5">
    <source>
        <dbReference type="ARBA" id="ARBA00023015"/>
    </source>
</evidence>
<keyword evidence="3" id="KW-0862">Zinc</keyword>
<accession>A0A9W8EG03</accession>
<dbReference type="InterPro" id="IPR036395">
    <property type="entry name" value="Cu_fist_DNA-bd_dom_sf"/>
</dbReference>
<dbReference type="InterPro" id="IPR001083">
    <property type="entry name" value="Cu_fist_DNA-bd_dom"/>
</dbReference>
<dbReference type="PANTHER" id="PTHR28088">
    <property type="entry name" value="TRANSCRIPTIONAL ACTIVATOR HAA1-RELATED"/>
    <property type="match status" value="1"/>
</dbReference>
<dbReference type="GO" id="GO:0006879">
    <property type="term" value="P:intracellular iron ion homeostasis"/>
    <property type="evidence" value="ECO:0007669"/>
    <property type="project" value="TreeGrafter"/>
</dbReference>
<keyword evidence="5" id="KW-0805">Transcription regulation</keyword>
<evidence type="ECO:0000256" key="4">
    <source>
        <dbReference type="ARBA" id="ARBA00023008"/>
    </source>
</evidence>
<dbReference type="GO" id="GO:0005634">
    <property type="term" value="C:nucleus"/>
    <property type="evidence" value="ECO:0007669"/>
    <property type="project" value="UniProtKB-SubCell"/>
</dbReference>
<dbReference type="OrthoDB" id="5600085at2759"/>
<evidence type="ECO:0000256" key="3">
    <source>
        <dbReference type="ARBA" id="ARBA00022833"/>
    </source>
</evidence>
<dbReference type="Pfam" id="PF00649">
    <property type="entry name" value="Copper-fist"/>
    <property type="match status" value="1"/>
</dbReference>
<keyword evidence="11" id="KW-1185">Reference proteome</keyword>
<feature type="region of interest" description="Disordered" evidence="8">
    <location>
        <begin position="307"/>
        <end position="347"/>
    </location>
</feature>
<dbReference type="GO" id="GO:0000978">
    <property type="term" value="F:RNA polymerase II cis-regulatory region sequence-specific DNA binding"/>
    <property type="evidence" value="ECO:0007669"/>
    <property type="project" value="TreeGrafter"/>
</dbReference>
<dbReference type="SMART" id="SM01090">
    <property type="entry name" value="Copper-fist"/>
    <property type="match status" value="1"/>
</dbReference>
<name>A0A9W8EG03_9FUNG</name>
<evidence type="ECO:0000256" key="6">
    <source>
        <dbReference type="ARBA" id="ARBA00023163"/>
    </source>
</evidence>
<dbReference type="GO" id="GO:0045944">
    <property type="term" value="P:positive regulation of transcription by RNA polymerase II"/>
    <property type="evidence" value="ECO:0007669"/>
    <property type="project" value="TreeGrafter"/>
</dbReference>
<evidence type="ECO:0000313" key="11">
    <source>
        <dbReference type="Proteomes" id="UP001150907"/>
    </source>
</evidence>
<organism evidence="10 11">
    <name type="scientific">Coemansia thaxteri</name>
    <dbReference type="NCBI Taxonomy" id="2663907"/>
    <lineage>
        <taxon>Eukaryota</taxon>
        <taxon>Fungi</taxon>
        <taxon>Fungi incertae sedis</taxon>
        <taxon>Zoopagomycota</taxon>
        <taxon>Kickxellomycotina</taxon>
        <taxon>Kickxellomycetes</taxon>
        <taxon>Kickxellales</taxon>
        <taxon>Kickxellaceae</taxon>
        <taxon>Coemansia</taxon>
    </lineage>
</organism>
<reference evidence="10" key="1">
    <citation type="submission" date="2022-07" db="EMBL/GenBank/DDBJ databases">
        <title>Phylogenomic reconstructions and comparative analyses of Kickxellomycotina fungi.</title>
        <authorList>
            <person name="Reynolds N.K."/>
            <person name="Stajich J.E."/>
            <person name="Barry K."/>
            <person name="Grigoriev I.V."/>
            <person name="Crous P."/>
            <person name="Smith M.E."/>
        </authorList>
    </citation>
    <scope>NUCLEOTIDE SEQUENCE</scope>
    <source>
        <strain evidence="10">IMI 214461</strain>
    </source>
</reference>
<dbReference type="PROSITE" id="PS50073">
    <property type="entry name" value="COPPER_FIST_2"/>
    <property type="match status" value="1"/>
</dbReference>
<dbReference type="GO" id="GO:0006878">
    <property type="term" value="P:intracellular copper ion homeostasis"/>
    <property type="evidence" value="ECO:0007669"/>
    <property type="project" value="TreeGrafter"/>
</dbReference>
<proteinExistence type="predicted"/>
<keyword evidence="4" id="KW-0186">Copper</keyword>
<dbReference type="InterPro" id="IPR051763">
    <property type="entry name" value="Copper_Homeo_Regul"/>
</dbReference>
<keyword evidence="2" id="KW-0479">Metal-binding</keyword>
<protein>
    <submittedName>
        <fullName evidence="10">Copper-binding transcription factor</fullName>
    </submittedName>
</protein>
<evidence type="ECO:0000256" key="2">
    <source>
        <dbReference type="ARBA" id="ARBA00022723"/>
    </source>
</evidence>
<dbReference type="Proteomes" id="UP001150907">
    <property type="component" value="Unassembled WGS sequence"/>
</dbReference>
<evidence type="ECO:0000313" key="10">
    <source>
        <dbReference type="EMBL" id="KAJ2004622.1"/>
    </source>
</evidence>
<dbReference type="FunFam" id="3.90.430.10:FF:000001">
    <property type="entry name" value="Copper fist DNA-binding protein"/>
    <property type="match status" value="1"/>
</dbReference>
<evidence type="ECO:0000256" key="8">
    <source>
        <dbReference type="SAM" id="MobiDB-lite"/>
    </source>
</evidence>
<sequence>MIFQNGKKFACEACIRGHRASTCNHKSRTLKEIRPKGRPVTQCERCRELRKSRKAHVKCLCGELGSASPTVEAYKVENLLNPCKCSEAKFCACCRPMFSEYLNRNYPSVIVEETANSFRANLMQPISIRAPPPPAAAAAGAGSGPRVLPACPMGPNAPCCKPERQPHVPRTPTTILEEVLPPPPYESVPLLVPSGRHAGNSGDHGTIRALDLSSSNEGRRLRHATAVGAFSDDNSMRHSGTATGGGDGKPDCKCGCDCGKKLDMLIQAIEARIGAPVQAMRSETQDSDTDPSEWIDSILTPLAMAVSTATAQHRRGSDPATLQSRSSGSSSSTCAPPPRPEEENPDQMLVDQPEPLFADDVGVGVGVASPSCCALQAESTEALAAPDGWTLGTKSSCCSSAAPTLVAPALDAPAQASCCSGGNGNTARASQSCSGSTAGMSQCCSGGAGEGSKCGCCKKRKQMWQPGDPDNPEVDEDGALACSCGCHKPFEECTDCLEDLCEDVLLKSAF</sequence>
<gene>
    <name evidence="10" type="primary">CUP2</name>
    <name evidence="10" type="ORF">H4R26_002412</name>
</gene>